<keyword evidence="2" id="KW-1185">Reference proteome</keyword>
<organism evidence="1 2">
    <name type="scientific">Kickxella alabastrina</name>
    <dbReference type="NCBI Taxonomy" id="61397"/>
    <lineage>
        <taxon>Eukaryota</taxon>
        <taxon>Fungi</taxon>
        <taxon>Fungi incertae sedis</taxon>
        <taxon>Zoopagomycota</taxon>
        <taxon>Kickxellomycotina</taxon>
        <taxon>Kickxellomycetes</taxon>
        <taxon>Kickxellales</taxon>
        <taxon>Kickxellaceae</taxon>
        <taxon>Kickxella</taxon>
    </lineage>
</organism>
<dbReference type="Proteomes" id="UP001150581">
    <property type="component" value="Unassembled WGS sequence"/>
</dbReference>
<feature type="non-terminal residue" evidence="1">
    <location>
        <position position="1"/>
    </location>
</feature>
<evidence type="ECO:0000313" key="1">
    <source>
        <dbReference type="EMBL" id="KAJ1901250.1"/>
    </source>
</evidence>
<protein>
    <submittedName>
        <fullName evidence="1">Uncharacterized protein</fullName>
    </submittedName>
</protein>
<evidence type="ECO:0000313" key="2">
    <source>
        <dbReference type="Proteomes" id="UP001150581"/>
    </source>
</evidence>
<name>A0ACC1IUN9_9FUNG</name>
<reference evidence="1" key="1">
    <citation type="submission" date="2022-07" db="EMBL/GenBank/DDBJ databases">
        <title>Phylogenomic reconstructions and comparative analyses of Kickxellomycotina fungi.</title>
        <authorList>
            <person name="Reynolds N.K."/>
            <person name="Stajich J.E."/>
            <person name="Barry K."/>
            <person name="Grigoriev I.V."/>
            <person name="Crous P."/>
            <person name="Smith M.E."/>
        </authorList>
    </citation>
    <scope>NUCLEOTIDE SEQUENCE</scope>
    <source>
        <strain evidence="1">Benny 63K</strain>
    </source>
</reference>
<dbReference type="EMBL" id="JANBPG010000037">
    <property type="protein sequence ID" value="KAJ1901250.1"/>
    <property type="molecule type" value="Genomic_DNA"/>
</dbReference>
<accession>A0ACC1IUN9</accession>
<gene>
    <name evidence="1" type="ORF">LPJ66_000929</name>
</gene>
<proteinExistence type="predicted"/>
<comment type="caution">
    <text evidence="1">The sequence shown here is derived from an EMBL/GenBank/DDBJ whole genome shotgun (WGS) entry which is preliminary data.</text>
</comment>
<sequence>ATQPLSLTLTRSQYATECGGVLIDPSTNEVCLLFYPDTSEWRLPMGRPNTMAVENCTSNYTIYTPPEQSVAGCEPLPHAAQRLISAITGYRCSHLHPTVLAHAAIPCAYMGPQMVEPLTLQIEQRVQAIHVCPSMSMSSRVLPGRQSFTAMPVQVSDSAAIANLVEAAAGSDELHGRRIVSPLPPQPLHLQASEFTENTTIPAEDTPMASAKLNLDSGHYLRQGSCQYVMSYYYMAWITQSRFEPKQSALPVGLAIDMPNGNLDSTNTSLSSIVHNQCEVAWFKMDTAAQMLSHNSDRIALQEAIHRISRFGDPKLPFSPKIPQKQYAKVCRLLPSLQCNCKKSYDNACRAAASEIPIASTSASVN</sequence>